<feature type="region of interest" description="Disordered" evidence="8">
    <location>
        <begin position="1"/>
        <end position="99"/>
    </location>
</feature>
<sequence length="617" mass="70249">MGCGPSAATQITNSTTSQIKTNSQSKEILSSLSQKDVIQRRTSATSQTNKQTRTPSSTSQNSEAKRITSQTGRQTRTPSATSQNGTAKRTTSASSKASSTILKLSTGGKKSANPSIHSQYDINQNLVIIWVDPHIDDLGKLYQDSITKLNRITNLIYTFTNSDQCIDCIDTINEKTVVLIVSDLVGEQLVPIIFGKPQLEYIYIFNPQKQLRANWANKWAQKVKGIFHDMEQIFQAIKADSGQIGSVPPISILPKNEIEIQDSEPNELDKSFMYTQLLKEILFDMKYDYKEKNALVEFCRIKYADNEFQLGLIDDFELEYNNQLAIEWYTKESFLYSMMNRAPRSQDIETFMKMRFFICDLHQQISNMYNEQSDRHKEITVYRGQSMLLDDFDRLKNSIGGLLSFNNFLSTSLDLNVSVQFAIRAAENPKVNAILFQMTIDPTKSSVPFAYLEENSSYKYENEILFSMHTIFRIIDVLHIQDQYWLVNLSLTSDNDPTLKVLTDHFRKEIGNGNPLDRLGSLMLKLGEFNQAEEIFGTQLNSENKKTWRSQAHINHQLAYVYSHKGDYTAALSHYKKALEMELNYIAEDDSSLAPTYNNIAGVHHSMGGIFISSIFL</sequence>
<dbReference type="Gene3D" id="3.90.176.10">
    <property type="entry name" value="Toxin ADP-ribosyltransferase, Chain A, domain 1"/>
    <property type="match status" value="1"/>
</dbReference>
<keyword evidence="3 7" id="KW-0808">Transferase</keyword>
<dbReference type="InterPro" id="IPR019734">
    <property type="entry name" value="TPR_rpt"/>
</dbReference>
<evidence type="ECO:0000313" key="9">
    <source>
        <dbReference type="EMBL" id="CAF1064121.1"/>
    </source>
</evidence>
<dbReference type="EC" id="2.4.2.31" evidence="7"/>
<evidence type="ECO:0000256" key="6">
    <source>
        <dbReference type="PROSITE-ProRule" id="PRU00339"/>
    </source>
</evidence>
<evidence type="ECO:0000256" key="1">
    <source>
        <dbReference type="ARBA" id="ARBA00009558"/>
    </source>
</evidence>
<organism evidence="10 11">
    <name type="scientific">Rotaria sordida</name>
    <dbReference type="NCBI Taxonomy" id="392033"/>
    <lineage>
        <taxon>Eukaryota</taxon>
        <taxon>Metazoa</taxon>
        <taxon>Spiralia</taxon>
        <taxon>Gnathifera</taxon>
        <taxon>Rotifera</taxon>
        <taxon>Eurotatoria</taxon>
        <taxon>Bdelloidea</taxon>
        <taxon>Philodinida</taxon>
        <taxon>Philodinidae</taxon>
        <taxon>Rotaria</taxon>
    </lineage>
</organism>
<evidence type="ECO:0000256" key="8">
    <source>
        <dbReference type="SAM" id="MobiDB-lite"/>
    </source>
</evidence>
<dbReference type="InterPro" id="IPR000768">
    <property type="entry name" value="ART"/>
</dbReference>
<gene>
    <name evidence="10" type="ORF">JBS370_LOCUS35822</name>
    <name evidence="9" type="ORF">ZHD862_LOCUS15716</name>
</gene>
<comment type="similarity">
    <text evidence="1 7">Belongs to the Arg-specific ADP-ribosyltransferase family.</text>
</comment>
<dbReference type="SUPFAM" id="SSF56399">
    <property type="entry name" value="ADP-ribosylation"/>
    <property type="match status" value="1"/>
</dbReference>
<dbReference type="PROSITE" id="PS51996">
    <property type="entry name" value="TR_MART"/>
    <property type="match status" value="1"/>
</dbReference>
<dbReference type="GO" id="GO:0106274">
    <property type="term" value="F:NAD+-protein-arginine ADP-ribosyltransferase activity"/>
    <property type="evidence" value="ECO:0007669"/>
    <property type="project" value="UniProtKB-EC"/>
</dbReference>
<keyword evidence="4" id="KW-0548">Nucleotidyltransferase</keyword>
<feature type="repeat" description="TPR" evidence="6">
    <location>
        <begin position="552"/>
        <end position="585"/>
    </location>
</feature>
<dbReference type="GO" id="GO:0016779">
    <property type="term" value="F:nucleotidyltransferase activity"/>
    <property type="evidence" value="ECO:0007669"/>
    <property type="project" value="UniProtKB-KW"/>
</dbReference>
<feature type="compositionally biased region" description="Polar residues" evidence="8">
    <location>
        <begin position="7"/>
        <end position="85"/>
    </location>
</feature>
<dbReference type="InterPro" id="IPR011990">
    <property type="entry name" value="TPR-like_helical_dom_sf"/>
</dbReference>
<feature type="compositionally biased region" description="Low complexity" evidence="8">
    <location>
        <begin position="86"/>
        <end position="99"/>
    </location>
</feature>
<comment type="catalytic activity">
    <reaction evidence="5 7">
        <text>L-arginyl-[protein] + NAD(+) = N(omega)-(ADP-D-ribosyl)-L-arginyl-[protein] + nicotinamide + H(+)</text>
        <dbReference type="Rhea" id="RHEA:19149"/>
        <dbReference type="Rhea" id="RHEA-COMP:10532"/>
        <dbReference type="Rhea" id="RHEA-COMP:15087"/>
        <dbReference type="ChEBI" id="CHEBI:15378"/>
        <dbReference type="ChEBI" id="CHEBI:17154"/>
        <dbReference type="ChEBI" id="CHEBI:29965"/>
        <dbReference type="ChEBI" id="CHEBI:57540"/>
        <dbReference type="ChEBI" id="CHEBI:142554"/>
        <dbReference type="EC" id="2.4.2.31"/>
    </reaction>
</comment>
<dbReference type="EMBL" id="CAJOBD010013053">
    <property type="protein sequence ID" value="CAF4186953.1"/>
    <property type="molecule type" value="Genomic_DNA"/>
</dbReference>
<dbReference type="SUPFAM" id="SSF48452">
    <property type="entry name" value="TPR-like"/>
    <property type="match status" value="1"/>
</dbReference>
<evidence type="ECO:0000256" key="5">
    <source>
        <dbReference type="ARBA" id="ARBA00047597"/>
    </source>
</evidence>
<dbReference type="Pfam" id="PF13424">
    <property type="entry name" value="TPR_12"/>
    <property type="match status" value="1"/>
</dbReference>
<name>A0A820AKJ3_9BILA</name>
<reference evidence="10" key="1">
    <citation type="submission" date="2021-02" db="EMBL/GenBank/DDBJ databases">
        <authorList>
            <person name="Nowell W R."/>
        </authorList>
    </citation>
    <scope>NUCLEOTIDE SEQUENCE</scope>
</reference>
<keyword evidence="7" id="KW-0521">NADP</keyword>
<dbReference type="EMBL" id="CAJNOT010000720">
    <property type="protein sequence ID" value="CAF1064121.1"/>
    <property type="molecule type" value="Genomic_DNA"/>
</dbReference>
<evidence type="ECO:0000256" key="3">
    <source>
        <dbReference type="ARBA" id="ARBA00022679"/>
    </source>
</evidence>
<dbReference type="Pfam" id="PF01129">
    <property type="entry name" value="ART"/>
    <property type="match status" value="1"/>
</dbReference>
<evidence type="ECO:0000256" key="2">
    <source>
        <dbReference type="ARBA" id="ARBA00022676"/>
    </source>
</evidence>
<dbReference type="PROSITE" id="PS50005">
    <property type="entry name" value="TPR"/>
    <property type="match status" value="1"/>
</dbReference>
<keyword evidence="2 7" id="KW-0328">Glycosyltransferase</keyword>
<dbReference type="AlphaFoldDB" id="A0A820AKJ3"/>
<evidence type="ECO:0000313" key="10">
    <source>
        <dbReference type="EMBL" id="CAF4186953.1"/>
    </source>
</evidence>
<protein>
    <recommendedName>
        <fullName evidence="7">NAD(P)(+)--arginine ADP-ribosyltransferase</fullName>
        <ecNumber evidence="7">2.4.2.31</ecNumber>
    </recommendedName>
    <alternativeName>
        <fullName evidence="7">Mono(ADP-ribosyl)transferase</fullName>
    </alternativeName>
</protein>
<dbReference type="Gene3D" id="1.25.40.10">
    <property type="entry name" value="Tetratricopeptide repeat domain"/>
    <property type="match status" value="1"/>
</dbReference>
<evidence type="ECO:0000256" key="7">
    <source>
        <dbReference type="RuleBase" id="RU361228"/>
    </source>
</evidence>
<keyword evidence="7" id="KW-0520">NAD</keyword>
<evidence type="ECO:0000313" key="11">
    <source>
        <dbReference type="Proteomes" id="UP000663836"/>
    </source>
</evidence>
<accession>A0A820AKJ3</accession>
<dbReference type="Proteomes" id="UP000663864">
    <property type="component" value="Unassembled WGS sequence"/>
</dbReference>
<proteinExistence type="inferred from homology"/>
<comment type="caution">
    <text evidence="10">The sequence shown here is derived from an EMBL/GenBank/DDBJ whole genome shotgun (WGS) entry which is preliminary data.</text>
</comment>
<keyword evidence="6" id="KW-0802">TPR repeat</keyword>
<evidence type="ECO:0000256" key="4">
    <source>
        <dbReference type="ARBA" id="ARBA00022695"/>
    </source>
</evidence>
<dbReference type="Proteomes" id="UP000663836">
    <property type="component" value="Unassembled WGS sequence"/>
</dbReference>